<evidence type="ECO:0000259" key="1">
    <source>
        <dbReference type="Pfam" id="PF03372"/>
    </source>
</evidence>
<protein>
    <submittedName>
        <fullName evidence="2">Endonuclease/exonuclease/phosphatase</fullName>
    </submittedName>
</protein>
<accession>S0G466</accession>
<keyword evidence="2" id="KW-0540">Nuclease</keyword>
<dbReference type="PANTHER" id="PTHR14859">
    <property type="entry name" value="CALCOFLUOR WHITE HYPERSENSITIVE PROTEIN PRECURSOR"/>
    <property type="match status" value="1"/>
</dbReference>
<dbReference type="AlphaFoldDB" id="S0G466"/>
<dbReference type="EMBL" id="APJX01000002">
    <property type="protein sequence ID" value="EMS80329.1"/>
    <property type="molecule type" value="Genomic_DNA"/>
</dbReference>
<keyword evidence="2" id="KW-0378">Hydrolase</keyword>
<dbReference type="InterPro" id="IPR005135">
    <property type="entry name" value="Endo/exonuclease/phosphatase"/>
</dbReference>
<dbReference type="SUPFAM" id="SSF56219">
    <property type="entry name" value="DNase I-like"/>
    <property type="match status" value="1"/>
</dbReference>
<comment type="caution">
    <text evidence="2">The sequence shown here is derived from an EMBL/GenBank/DDBJ whole genome shotgun (WGS) entry which is preliminary data.</text>
</comment>
<dbReference type="GO" id="GO:0004519">
    <property type="term" value="F:endonuclease activity"/>
    <property type="evidence" value="ECO:0007669"/>
    <property type="project" value="UniProtKB-KW"/>
</dbReference>
<dbReference type="GO" id="GO:0006506">
    <property type="term" value="P:GPI anchor biosynthetic process"/>
    <property type="evidence" value="ECO:0007669"/>
    <property type="project" value="TreeGrafter"/>
</dbReference>
<evidence type="ECO:0000313" key="2">
    <source>
        <dbReference type="EMBL" id="EMS80329.1"/>
    </source>
</evidence>
<keyword evidence="3" id="KW-1185">Reference proteome</keyword>
<gene>
    <name evidence="2" type="ORF">Dpo_2c00170</name>
</gene>
<dbReference type="RefSeq" id="WP_006964563.1">
    <property type="nucleotide sequence ID" value="NZ_APJX01000002.1"/>
</dbReference>
<dbReference type="Proteomes" id="UP000014216">
    <property type="component" value="Unassembled WGS sequence"/>
</dbReference>
<dbReference type="PANTHER" id="PTHR14859:SF15">
    <property type="entry name" value="ENDONUCLEASE_EXONUCLEASE_PHOSPHATASE DOMAIN-CONTAINING PROTEIN"/>
    <property type="match status" value="1"/>
</dbReference>
<dbReference type="GO" id="GO:0016020">
    <property type="term" value="C:membrane"/>
    <property type="evidence" value="ECO:0007669"/>
    <property type="project" value="GOC"/>
</dbReference>
<reference evidence="2 3" key="1">
    <citation type="journal article" date="2013" name="Genome Announc.">
        <title>Draft Genome Sequence of Desulfotignum phosphitoxidans DSM 13687 Strain FiPS-3.</title>
        <authorList>
            <person name="Poehlein A."/>
            <person name="Daniel R."/>
            <person name="Simeonova D.D."/>
        </authorList>
    </citation>
    <scope>NUCLEOTIDE SEQUENCE [LARGE SCALE GENOMIC DNA]</scope>
    <source>
        <strain evidence="2 3">DSM 13687</strain>
    </source>
</reference>
<keyword evidence="2" id="KW-0255">Endonuclease</keyword>
<dbReference type="InterPro" id="IPR036691">
    <property type="entry name" value="Endo/exonu/phosph_ase_sf"/>
</dbReference>
<keyword evidence="2" id="KW-0269">Exonuclease</keyword>
<name>S0G466_9BACT</name>
<dbReference type="OrthoDB" id="9813425at2"/>
<dbReference type="Pfam" id="PF03372">
    <property type="entry name" value="Exo_endo_phos"/>
    <property type="match status" value="1"/>
</dbReference>
<evidence type="ECO:0000313" key="3">
    <source>
        <dbReference type="Proteomes" id="UP000014216"/>
    </source>
</evidence>
<dbReference type="GO" id="GO:0004527">
    <property type="term" value="F:exonuclease activity"/>
    <property type="evidence" value="ECO:0007669"/>
    <property type="project" value="UniProtKB-KW"/>
</dbReference>
<dbReference type="Gene3D" id="3.60.10.10">
    <property type="entry name" value="Endonuclease/exonuclease/phosphatase"/>
    <property type="match status" value="1"/>
</dbReference>
<organism evidence="2 3">
    <name type="scientific">Desulfotignum phosphitoxidans DSM 13687</name>
    <dbReference type="NCBI Taxonomy" id="1286635"/>
    <lineage>
        <taxon>Bacteria</taxon>
        <taxon>Pseudomonadati</taxon>
        <taxon>Thermodesulfobacteriota</taxon>
        <taxon>Desulfobacteria</taxon>
        <taxon>Desulfobacterales</taxon>
        <taxon>Desulfobacteraceae</taxon>
        <taxon>Desulfotignum</taxon>
    </lineage>
</organism>
<feature type="domain" description="Endonuclease/exonuclease/phosphatase" evidence="1">
    <location>
        <begin position="7"/>
        <end position="237"/>
    </location>
</feature>
<sequence>MNTLKILSYNIHSCRNMDRRYNPARTARLIAGFHADIIALQEVDVGHRRSGYINQAAYIADHLDMSFDFFTLKESPSGRYGLAILSRFPVHDLNCGCLPAAFAAKPMENRGVMMARVETPMGGVQVLNTHLGLRAKDRKLQAAALAGSSWICNDLNSGLPVILCGDFNAGPGSFVYKTLCRHLFDIQKVYKNRRYPRPTFASWLPVRRIDHIFISRHFFVKDVKVPMNYETRMVSDHLPLYGEIAITPW</sequence>
<proteinExistence type="predicted"/>
<dbReference type="InterPro" id="IPR051916">
    <property type="entry name" value="GPI-anchor_lipid_remodeler"/>
</dbReference>